<dbReference type="Pfam" id="PF08668">
    <property type="entry name" value="HDOD"/>
    <property type="match status" value="1"/>
</dbReference>
<dbReference type="InterPro" id="IPR052340">
    <property type="entry name" value="RNase_Y/CdgJ"/>
</dbReference>
<feature type="domain" description="HDOD" evidence="1">
    <location>
        <begin position="17"/>
        <end position="214"/>
    </location>
</feature>
<keyword evidence="2" id="KW-0418">Kinase</keyword>
<organism evidence="2 3">
    <name type="scientific">Nibricoccus aquaticus</name>
    <dbReference type="NCBI Taxonomy" id="2576891"/>
    <lineage>
        <taxon>Bacteria</taxon>
        <taxon>Pseudomonadati</taxon>
        <taxon>Verrucomicrobiota</taxon>
        <taxon>Opitutia</taxon>
        <taxon>Opitutales</taxon>
        <taxon>Opitutaceae</taxon>
        <taxon>Nibricoccus</taxon>
    </lineage>
</organism>
<dbReference type="EMBL" id="CP023344">
    <property type="protein sequence ID" value="ATC64241.1"/>
    <property type="molecule type" value="Genomic_DNA"/>
</dbReference>
<dbReference type="Gene3D" id="1.10.3210.10">
    <property type="entry name" value="Hypothetical protein af1432"/>
    <property type="match status" value="1"/>
</dbReference>
<dbReference type="PROSITE" id="PS51833">
    <property type="entry name" value="HDOD"/>
    <property type="match status" value="1"/>
</dbReference>
<evidence type="ECO:0000313" key="2">
    <source>
        <dbReference type="EMBL" id="ATC64241.1"/>
    </source>
</evidence>
<dbReference type="CDD" id="cd00077">
    <property type="entry name" value="HDc"/>
    <property type="match status" value="1"/>
</dbReference>
<dbReference type="InterPro" id="IPR006675">
    <property type="entry name" value="HDIG_dom"/>
</dbReference>
<gene>
    <name evidence="2" type="ORF">CMV30_09895</name>
</gene>
<name>A0A290QIS2_9BACT</name>
<dbReference type="InterPro" id="IPR003607">
    <property type="entry name" value="HD/PDEase_dom"/>
</dbReference>
<dbReference type="AlphaFoldDB" id="A0A290QIS2"/>
<dbReference type="NCBIfam" id="TIGR00277">
    <property type="entry name" value="HDIG"/>
    <property type="match status" value="1"/>
</dbReference>
<accession>A0A290QIS2</accession>
<proteinExistence type="predicted"/>
<dbReference type="PANTHER" id="PTHR33525">
    <property type="match status" value="1"/>
</dbReference>
<evidence type="ECO:0000313" key="3">
    <source>
        <dbReference type="Proteomes" id="UP000217265"/>
    </source>
</evidence>
<dbReference type="Proteomes" id="UP000217265">
    <property type="component" value="Chromosome"/>
</dbReference>
<dbReference type="KEGG" id="vbh:CMV30_09895"/>
<dbReference type="PANTHER" id="PTHR33525:SF4">
    <property type="entry name" value="CYCLIC DI-GMP PHOSPHODIESTERASE CDGJ"/>
    <property type="match status" value="1"/>
</dbReference>
<dbReference type="OrthoDB" id="9788446at2"/>
<dbReference type="SUPFAM" id="SSF109604">
    <property type="entry name" value="HD-domain/PDEase-like"/>
    <property type="match status" value="1"/>
</dbReference>
<evidence type="ECO:0000259" key="1">
    <source>
        <dbReference type="PROSITE" id="PS51833"/>
    </source>
</evidence>
<keyword evidence="2" id="KW-0808">Transferase</keyword>
<dbReference type="InterPro" id="IPR013976">
    <property type="entry name" value="HDOD"/>
</dbReference>
<sequence length="292" mass="31706">MSAQLTFAEVCEKALRLPCSPALLPRLISVLENENASIDELQDVIQIDPALASSTLRLANSAYFAAGTSVVENLSEALMRLGQKEVYRLAALSLASRWMTQKVEGYRWEAGDFCRLSLVTAVAAEYLAEETGRVDPKTAYTAGLVHEIGKLAVAHACAEQFPAVRTEQSGSGCTWLQAEKKILGFDHAEVGAELLRRWKFPPSLIAVGVHNPPKASDPADVLPLLVHVHAAKFLAVTIGAGVAEDGFLFQLNSELLVEWGFTPEMLEAAIPEVLERASRLLRENLSHGSLSF</sequence>
<reference evidence="2 3" key="1">
    <citation type="submission" date="2017-09" db="EMBL/GenBank/DDBJ databases">
        <title>Complete genome sequence of Verrucomicrobial strain HZ-65, isolated from freshwater.</title>
        <authorList>
            <person name="Choi A."/>
        </authorList>
    </citation>
    <scope>NUCLEOTIDE SEQUENCE [LARGE SCALE GENOMIC DNA]</scope>
    <source>
        <strain evidence="2 3">HZ-65</strain>
    </source>
</reference>
<protein>
    <submittedName>
        <fullName evidence="2">Histidine kinase</fullName>
    </submittedName>
</protein>
<dbReference type="GO" id="GO:0016301">
    <property type="term" value="F:kinase activity"/>
    <property type="evidence" value="ECO:0007669"/>
    <property type="project" value="UniProtKB-KW"/>
</dbReference>
<keyword evidence="3" id="KW-1185">Reference proteome</keyword>
<dbReference type="RefSeq" id="WP_096055873.1">
    <property type="nucleotide sequence ID" value="NZ_CP023344.1"/>
</dbReference>